<evidence type="ECO:0000313" key="4">
    <source>
        <dbReference type="EMBL" id="MCQ4163617.1"/>
    </source>
</evidence>
<comment type="caution">
    <text evidence="4">The sequence shown here is derived from an EMBL/GenBank/DDBJ whole genome shotgun (WGS) entry which is preliminary data.</text>
</comment>
<feature type="transmembrane region" description="Helical" evidence="1">
    <location>
        <begin position="263"/>
        <end position="283"/>
    </location>
</feature>
<dbReference type="InterPro" id="IPR049177">
    <property type="entry name" value="MgtC_SapB_SrpB_YhiD_N"/>
</dbReference>
<feature type="transmembrane region" description="Helical" evidence="1">
    <location>
        <begin position="229"/>
        <end position="256"/>
    </location>
</feature>
<dbReference type="PANTHER" id="PTHR39084:SF1">
    <property type="entry name" value="DUF4010 DOMAIN-CONTAINING PROTEIN"/>
    <property type="match status" value="1"/>
</dbReference>
<gene>
    <name evidence="4" type="ORF">NM961_02720</name>
</gene>
<evidence type="ECO:0000259" key="2">
    <source>
        <dbReference type="Pfam" id="PF02308"/>
    </source>
</evidence>
<organism evidence="4 5">
    <name type="scientific">Tahibacter harae</name>
    <dbReference type="NCBI Taxonomy" id="2963937"/>
    <lineage>
        <taxon>Bacteria</taxon>
        <taxon>Pseudomonadati</taxon>
        <taxon>Pseudomonadota</taxon>
        <taxon>Gammaproteobacteria</taxon>
        <taxon>Lysobacterales</taxon>
        <taxon>Rhodanobacteraceae</taxon>
        <taxon>Tahibacter</taxon>
    </lineage>
</organism>
<feature type="domain" description="DUF4010" evidence="3">
    <location>
        <begin position="178"/>
        <end position="387"/>
    </location>
</feature>
<dbReference type="PANTHER" id="PTHR39084">
    <property type="entry name" value="MEMBRANE PROTEIN-RELATED"/>
    <property type="match status" value="1"/>
</dbReference>
<protein>
    <submittedName>
        <fullName evidence="4">DUF4010 domain-containing protein</fullName>
    </submittedName>
</protein>
<feature type="transmembrane region" description="Helical" evidence="1">
    <location>
        <begin position="140"/>
        <end position="158"/>
    </location>
</feature>
<feature type="transmembrane region" description="Helical" evidence="1">
    <location>
        <begin position="332"/>
        <end position="354"/>
    </location>
</feature>
<feature type="domain" description="MgtC/SapB/SrpB/YhiD N-terminal" evidence="2">
    <location>
        <begin position="12"/>
        <end position="129"/>
    </location>
</feature>
<proteinExistence type="predicted"/>
<keyword evidence="1" id="KW-0812">Transmembrane</keyword>
<feature type="transmembrane region" description="Helical" evidence="1">
    <location>
        <begin position="200"/>
        <end position="217"/>
    </location>
</feature>
<feature type="transmembrane region" description="Helical" evidence="1">
    <location>
        <begin position="173"/>
        <end position="191"/>
    </location>
</feature>
<dbReference type="Pfam" id="PF13194">
    <property type="entry name" value="DUF4010"/>
    <property type="match status" value="1"/>
</dbReference>
<keyword evidence="1" id="KW-1133">Transmembrane helix</keyword>
<dbReference type="Pfam" id="PF02308">
    <property type="entry name" value="MgtC"/>
    <property type="match status" value="1"/>
</dbReference>
<evidence type="ECO:0000256" key="1">
    <source>
        <dbReference type="SAM" id="Phobius"/>
    </source>
</evidence>
<feature type="transmembrane region" description="Helical" evidence="1">
    <location>
        <begin position="303"/>
        <end position="320"/>
    </location>
</feature>
<keyword evidence="5" id="KW-1185">Reference proteome</keyword>
<sequence>MDDVGAQQLFGLIAALGGGLLVGVGREREKAARPEREPAGVRSFTVAALAGAVAMLLGPVALAVAGAGVIAMVVTSYWHSVEHDPGVVTELALLATFLLGALAQNSPQFAAGLFVGLAVVLQSKTVLHRFTRQVLSERELNDALLLAASALIVLPLLPDRAVDPWAVLNPRKLWLYVVLVMSINALGYIALRILGSGRGLALAGLLGGFVSSAATIAGMGQRANADARLLPGCVAAGLLSCVATVVQLAAILFAIAPPLLQRLAWPLAAAGVAAMLVAAWFVWRGRGQDGTGDQAVQGRPFELRQALLFAAVIAGALILSRVLQHFIGDGGVLAAAAAAGLADVHAAAISLGQLVGTGNIAAHEAAWALAAAFTTNSLVKCFAAGAAGRAYALPVVLGVALINAALVLAVVLMPAAG</sequence>
<accession>A0ABT1QMD9</accession>
<dbReference type="InterPro" id="IPR025105">
    <property type="entry name" value="DUF4010"/>
</dbReference>
<dbReference type="EMBL" id="JANFQO010000002">
    <property type="protein sequence ID" value="MCQ4163617.1"/>
    <property type="molecule type" value="Genomic_DNA"/>
</dbReference>
<dbReference type="RefSeq" id="WP_255911004.1">
    <property type="nucleotide sequence ID" value="NZ_JANFQO010000002.1"/>
</dbReference>
<dbReference type="Proteomes" id="UP001165498">
    <property type="component" value="Unassembled WGS sequence"/>
</dbReference>
<feature type="transmembrane region" description="Helical" evidence="1">
    <location>
        <begin position="6"/>
        <end position="25"/>
    </location>
</feature>
<feature type="transmembrane region" description="Helical" evidence="1">
    <location>
        <begin position="391"/>
        <end position="416"/>
    </location>
</feature>
<reference evidence="4" key="1">
    <citation type="submission" date="2022-07" db="EMBL/GenBank/DDBJ databases">
        <title>Tahibacter sp., a new gammaproteobacterium isolated from the silt sample collected at pig farm.</title>
        <authorList>
            <person name="Chen H."/>
        </authorList>
    </citation>
    <scope>NUCLEOTIDE SEQUENCE</scope>
    <source>
        <strain evidence="4">P2K</strain>
    </source>
</reference>
<keyword evidence="1" id="KW-0472">Membrane</keyword>
<name>A0ABT1QMD9_9GAMM</name>
<feature type="transmembrane region" description="Helical" evidence="1">
    <location>
        <begin position="91"/>
        <end position="120"/>
    </location>
</feature>
<evidence type="ECO:0000259" key="3">
    <source>
        <dbReference type="Pfam" id="PF13194"/>
    </source>
</evidence>
<feature type="transmembrane region" description="Helical" evidence="1">
    <location>
        <begin position="46"/>
        <end position="79"/>
    </location>
</feature>
<evidence type="ECO:0000313" key="5">
    <source>
        <dbReference type="Proteomes" id="UP001165498"/>
    </source>
</evidence>
<feature type="transmembrane region" description="Helical" evidence="1">
    <location>
        <begin position="360"/>
        <end position="379"/>
    </location>
</feature>